<keyword evidence="4" id="KW-1185">Reference proteome</keyword>
<dbReference type="PANTHER" id="PTHR37483:SF1">
    <property type="entry name" value="UPF0125 PROTEIN RATB"/>
    <property type="match status" value="1"/>
</dbReference>
<comment type="caution">
    <text evidence="3">The sequence shown here is derived from an EMBL/GenBank/DDBJ whole genome shotgun (WGS) entry which is preliminary data.</text>
</comment>
<dbReference type="InterPro" id="IPR005346">
    <property type="entry name" value="RnfH"/>
</dbReference>
<dbReference type="PANTHER" id="PTHR37483">
    <property type="entry name" value="UPF0125 PROTEIN RATB"/>
    <property type="match status" value="1"/>
</dbReference>
<dbReference type="HAMAP" id="MF_00460">
    <property type="entry name" value="UPF0125_RnfH"/>
    <property type="match status" value="1"/>
</dbReference>
<organism evidence="3 4">
    <name type="scientific">Pseudomonas abyssi</name>
    <dbReference type="NCBI Taxonomy" id="170540"/>
    <lineage>
        <taxon>Bacteria</taxon>
        <taxon>Pseudomonadati</taxon>
        <taxon>Pseudomonadota</taxon>
        <taxon>Gammaproteobacteria</taxon>
        <taxon>Pseudomonadales</taxon>
        <taxon>Pseudomonadaceae</taxon>
        <taxon>Pseudomonas</taxon>
    </lineage>
</organism>
<comment type="similarity">
    <text evidence="1 2">Belongs to the UPF0125 (RnfH) family.</text>
</comment>
<dbReference type="AlphaFoldDB" id="A0A395QZB8"/>
<evidence type="ECO:0000256" key="1">
    <source>
        <dbReference type="ARBA" id="ARBA00010645"/>
    </source>
</evidence>
<accession>A0A395QZB8</accession>
<dbReference type="Gene3D" id="3.10.20.280">
    <property type="entry name" value="RnfH-like"/>
    <property type="match status" value="1"/>
</dbReference>
<sequence length="114" mass="12522">MLFVSVPRRPGVADKSIVVEVAYALPYKQKILSLTVPQGTSMRAAVRLSGIEQHFPEVDPESCPLGVFGKAVPKPDERVLEAGERVEIYRPLIADPKEVRKQRAAKAKAAKAEE</sequence>
<dbReference type="Pfam" id="PF03658">
    <property type="entry name" value="Ub-RnfH"/>
    <property type="match status" value="1"/>
</dbReference>
<dbReference type="EMBL" id="LMAZ01000007">
    <property type="protein sequence ID" value="RGP53204.1"/>
    <property type="molecule type" value="Genomic_DNA"/>
</dbReference>
<name>A0A395QZB8_9PSED</name>
<proteinExistence type="inferred from homology"/>
<gene>
    <name evidence="3" type="ORF">ASB58_16620</name>
</gene>
<protein>
    <recommendedName>
        <fullName evidence="2">UPF0125 protein ASB58_16620</fullName>
    </recommendedName>
</protein>
<dbReference type="NCBIfam" id="NF002490">
    <property type="entry name" value="PRK01777.1"/>
    <property type="match status" value="1"/>
</dbReference>
<reference evidence="3 4" key="1">
    <citation type="journal article" date="2018" name="Syst. Appl. Microbiol.">
        <title>Pseudomonas gallaeciensis sp. nov., isolated from crude-oil-contaminated intertidal sand samples after the Prestige oil spill.</title>
        <authorList>
            <person name="Mulet M."/>
            <person name="Sanchez D."/>
            <person name="Rodriguez A.C."/>
            <person name="Nogales B."/>
            <person name="Bosch R."/>
            <person name="Busquets A."/>
            <person name="Gomila M."/>
            <person name="Lalucat J."/>
            <person name="Garcia-Valdes E."/>
        </authorList>
    </citation>
    <scope>NUCLEOTIDE SEQUENCE [LARGE SCALE GENOMIC DNA]</scope>
    <source>
        <strain evidence="3 4">V113</strain>
    </source>
</reference>
<evidence type="ECO:0000256" key="2">
    <source>
        <dbReference type="HAMAP-Rule" id="MF_00460"/>
    </source>
</evidence>
<dbReference type="SUPFAM" id="SSF54285">
    <property type="entry name" value="MoaD/ThiS"/>
    <property type="match status" value="1"/>
</dbReference>
<evidence type="ECO:0000313" key="4">
    <source>
        <dbReference type="Proteomes" id="UP000265411"/>
    </source>
</evidence>
<dbReference type="Proteomes" id="UP000265411">
    <property type="component" value="Unassembled WGS sequence"/>
</dbReference>
<evidence type="ECO:0000313" key="3">
    <source>
        <dbReference type="EMBL" id="RGP53204.1"/>
    </source>
</evidence>
<dbReference type="InterPro" id="IPR016155">
    <property type="entry name" value="Mopterin_synth/thiamin_S_b"/>
</dbReference>
<dbReference type="InterPro" id="IPR037021">
    <property type="entry name" value="RnfH_sf"/>
</dbReference>